<dbReference type="CDD" id="cd08422">
    <property type="entry name" value="PBP2_CrgA_like"/>
    <property type="match status" value="1"/>
</dbReference>
<dbReference type="InterPro" id="IPR036390">
    <property type="entry name" value="WH_DNA-bd_sf"/>
</dbReference>
<dbReference type="GO" id="GO:0003700">
    <property type="term" value="F:DNA-binding transcription factor activity"/>
    <property type="evidence" value="ECO:0007669"/>
    <property type="project" value="InterPro"/>
</dbReference>
<dbReference type="eggNOG" id="COG0583">
    <property type="taxonomic scope" value="Bacteria"/>
</dbReference>
<dbReference type="SUPFAM" id="SSF53850">
    <property type="entry name" value="Periplasmic binding protein-like II"/>
    <property type="match status" value="1"/>
</dbReference>
<dbReference type="Proteomes" id="UP000008809">
    <property type="component" value="Chromosome"/>
</dbReference>
<dbReference type="GO" id="GO:0003677">
    <property type="term" value="F:DNA binding"/>
    <property type="evidence" value="ECO:0007669"/>
    <property type="project" value="UniProtKB-KW"/>
</dbReference>
<dbReference type="EMBL" id="CP000250">
    <property type="protein sequence ID" value="ABD09193.1"/>
    <property type="molecule type" value="Genomic_DNA"/>
</dbReference>
<evidence type="ECO:0000259" key="6">
    <source>
        <dbReference type="PROSITE" id="PS50931"/>
    </source>
</evidence>
<evidence type="ECO:0000256" key="5">
    <source>
        <dbReference type="ARBA" id="ARBA00023163"/>
    </source>
</evidence>
<keyword evidence="4" id="KW-0238">DNA-binding</keyword>
<proteinExistence type="inferred from homology"/>
<dbReference type="Gene3D" id="1.10.10.10">
    <property type="entry name" value="Winged helix-like DNA-binding domain superfamily/Winged helix DNA-binding domain"/>
    <property type="match status" value="1"/>
</dbReference>
<dbReference type="KEGG" id="rpb:RPB_4510"/>
<dbReference type="OrthoDB" id="9786526at2"/>
<dbReference type="PRINTS" id="PR00039">
    <property type="entry name" value="HTHLYSR"/>
</dbReference>
<comment type="similarity">
    <text evidence="2">Belongs to the LysR transcriptional regulatory family.</text>
</comment>
<dbReference type="AlphaFoldDB" id="Q2IRG7"/>
<evidence type="ECO:0000256" key="1">
    <source>
        <dbReference type="ARBA" id="ARBA00003502"/>
    </source>
</evidence>
<evidence type="ECO:0000256" key="2">
    <source>
        <dbReference type="ARBA" id="ARBA00009437"/>
    </source>
</evidence>
<dbReference type="RefSeq" id="WP_011443376.1">
    <property type="nucleotide sequence ID" value="NC_007778.1"/>
</dbReference>
<evidence type="ECO:0000256" key="4">
    <source>
        <dbReference type="ARBA" id="ARBA00023125"/>
    </source>
</evidence>
<keyword evidence="8" id="KW-1185">Reference proteome</keyword>
<organism evidence="7 8">
    <name type="scientific">Rhodopseudomonas palustris (strain HaA2)</name>
    <dbReference type="NCBI Taxonomy" id="316058"/>
    <lineage>
        <taxon>Bacteria</taxon>
        <taxon>Pseudomonadati</taxon>
        <taxon>Pseudomonadota</taxon>
        <taxon>Alphaproteobacteria</taxon>
        <taxon>Hyphomicrobiales</taxon>
        <taxon>Nitrobacteraceae</taxon>
        <taxon>Rhodopseudomonas</taxon>
    </lineage>
</organism>
<evidence type="ECO:0000256" key="3">
    <source>
        <dbReference type="ARBA" id="ARBA00023015"/>
    </source>
</evidence>
<sequence>MDRLDCLRAFVKTMEGGSFSGAAKELGLGQPAVSKRIALLEKEFGSQLFMRNTRKLTPTREAHRIYDLARQALSCIEMARASIAEAPAVPTGMLRLGVPSSFGRHYIMPVIEQYLRDYPQVKVDIRFSEQTVNLVEDGIELALRIGDLESSSLKARRIGLVRRFLVATPAYLRRQPQPQLPGDLKNLHCIAYARLSPANQWAFDSELGRHVVQISASIMVDDADAMKQAVLQNLGVAILPAWSAADAVRSGEMEIVLPEFAVPALPLNAVYADTQWMSLRARCFLDLLIARSHRFSEDVDGAGPPRRF</sequence>
<comment type="function">
    <text evidence="1">NodD regulates the expression of the nodABCFE genes which encode other nodulation proteins. NodD is also a negative regulator of its own expression. Binds flavonoids as inducers.</text>
</comment>
<dbReference type="PANTHER" id="PTHR30537">
    <property type="entry name" value="HTH-TYPE TRANSCRIPTIONAL REGULATOR"/>
    <property type="match status" value="1"/>
</dbReference>
<feature type="domain" description="HTH lysR-type" evidence="6">
    <location>
        <begin position="1"/>
        <end position="59"/>
    </location>
</feature>
<name>Q2IRG7_RHOP2</name>
<gene>
    <name evidence="7" type="ordered locus">RPB_4510</name>
</gene>
<dbReference type="InterPro" id="IPR036388">
    <property type="entry name" value="WH-like_DNA-bd_sf"/>
</dbReference>
<dbReference type="Pfam" id="PF03466">
    <property type="entry name" value="LysR_substrate"/>
    <property type="match status" value="1"/>
</dbReference>
<dbReference type="SUPFAM" id="SSF46785">
    <property type="entry name" value="Winged helix' DNA-binding domain"/>
    <property type="match status" value="1"/>
</dbReference>
<dbReference type="InterPro" id="IPR058163">
    <property type="entry name" value="LysR-type_TF_proteobact-type"/>
</dbReference>
<evidence type="ECO:0000313" key="7">
    <source>
        <dbReference type="EMBL" id="ABD09193.1"/>
    </source>
</evidence>
<dbReference type="Gene3D" id="3.40.190.290">
    <property type="match status" value="1"/>
</dbReference>
<protein>
    <submittedName>
        <fullName evidence="7">Transcriptional regulator, LysR family</fullName>
    </submittedName>
</protein>
<dbReference type="PANTHER" id="PTHR30537:SF80">
    <property type="entry name" value="TRANSCRIPTIONAL REGULATOR"/>
    <property type="match status" value="1"/>
</dbReference>
<evidence type="ECO:0000313" key="8">
    <source>
        <dbReference type="Proteomes" id="UP000008809"/>
    </source>
</evidence>
<dbReference type="Pfam" id="PF00126">
    <property type="entry name" value="HTH_1"/>
    <property type="match status" value="1"/>
</dbReference>
<reference evidence="7 8" key="1">
    <citation type="submission" date="2006-01" db="EMBL/GenBank/DDBJ databases">
        <title>Complete sequence of Rhodopseudomonas palustris HaA2.</title>
        <authorList>
            <consortium name="US DOE Joint Genome Institute"/>
            <person name="Copeland A."/>
            <person name="Lucas S."/>
            <person name="Lapidus A."/>
            <person name="Barry K."/>
            <person name="Detter J.C."/>
            <person name="Glavina T."/>
            <person name="Hammon N."/>
            <person name="Israni S."/>
            <person name="Pitluck S."/>
            <person name="Chain P."/>
            <person name="Malfatti S."/>
            <person name="Shin M."/>
            <person name="Vergez L."/>
            <person name="Schmutz J."/>
            <person name="Larimer F."/>
            <person name="Land M."/>
            <person name="Hauser L."/>
            <person name="Pelletier D.A."/>
            <person name="Kyrpides N."/>
            <person name="Anderson I."/>
            <person name="Oda Y."/>
            <person name="Harwood C.S."/>
            <person name="Richardson P."/>
        </authorList>
    </citation>
    <scope>NUCLEOTIDE SEQUENCE [LARGE SCALE GENOMIC DNA]</scope>
    <source>
        <strain evidence="7 8">HaA2</strain>
    </source>
</reference>
<accession>Q2IRG7</accession>
<dbReference type="InterPro" id="IPR000847">
    <property type="entry name" value="LysR_HTH_N"/>
</dbReference>
<dbReference type="STRING" id="316058.RPB_4510"/>
<dbReference type="PROSITE" id="PS50931">
    <property type="entry name" value="HTH_LYSR"/>
    <property type="match status" value="1"/>
</dbReference>
<dbReference type="HOGENOM" id="CLU_039613_16_3_5"/>
<keyword evidence="5" id="KW-0804">Transcription</keyword>
<dbReference type="InterPro" id="IPR005119">
    <property type="entry name" value="LysR_subst-bd"/>
</dbReference>
<keyword evidence="3" id="KW-0805">Transcription regulation</keyword>